<keyword evidence="3" id="KW-1133">Transmembrane helix</keyword>
<proteinExistence type="predicted"/>
<keyword evidence="4" id="KW-0472">Membrane</keyword>
<comment type="caution">
    <text evidence="6">The sequence shown here is derived from an EMBL/GenBank/DDBJ whole genome shotgun (WGS) entry which is preliminary data.</text>
</comment>
<gene>
    <name evidence="6" type="ORF">S03H2_24956</name>
</gene>
<dbReference type="Pfam" id="PF12698">
    <property type="entry name" value="ABC2_membrane_3"/>
    <property type="match status" value="1"/>
</dbReference>
<evidence type="ECO:0000259" key="5">
    <source>
        <dbReference type="Pfam" id="PF12698"/>
    </source>
</evidence>
<name>X1HCY8_9ZZZZ</name>
<dbReference type="Gene3D" id="3.40.1710.10">
    <property type="entry name" value="abc type-2 transporter like domain"/>
    <property type="match status" value="1"/>
</dbReference>
<sequence length="72" mass="7591">MPLLAYIVLMAVFSNQVIRGLGVVVVDDDRSQTSAIFVEALAASPNLKIVQRSTDLTSASRAMRSGNAIAAV</sequence>
<accession>X1HCY8</accession>
<dbReference type="AlphaFoldDB" id="X1HCY8"/>
<protein>
    <recommendedName>
        <fullName evidence="5">ABC-2 type transporter transmembrane domain-containing protein</fullName>
    </recommendedName>
</protein>
<comment type="subcellular location">
    <subcellularLocation>
        <location evidence="1">Membrane</location>
        <topology evidence="1">Multi-pass membrane protein</topology>
    </subcellularLocation>
</comment>
<keyword evidence="2" id="KW-0812">Transmembrane</keyword>
<evidence type="ECO:0000256" key="4">
    <source>
        <dbReference type="ARBA" id="ARBA00023136"/>
    </source>
</evidence>
<feature type="domain" description="ABC-2 type transporter transmembrane" evidence="5">
    <location>
        <begin position="1"/>
        <end position="69"/>
    </location>
</feature>
<dbReference type="InterPro" id="IPR013525">
    <property type="entry name" value="ABC2_TM"/>
</dbReference>
<evidence type="ECO:0000256" key="3">
    <source>
        <dbReference type="ARBA" id="ARBA00022989"/>
    </source>
</evidence>
<feature type="non-terminal residue" evidence="6">
    <location>
        <position position="72"/>
    </location>
</feature>
<evidence type="ECO:0000256" key="2">
    <source>
        <dbReference type="ARBA" id="ARBA00022692"/>
    </source>
</evidence>
<evidence type="ECO:0000256" key="1">
    <source>
        <dbReference type="ARBA" id="ARBA00004141"/>
    </source>
</evidence>
<reference evidence="6" key="1">
    <citation type="journal article" date="2014" name="Front. Microbiol.">
        <title>High frequency of phylogenetically diverse reductive dehalogenase-homologous genes in deep subseafloor sedimentary metagenomes.</title>
        <authorList>
            <person name="Kawai M."/>
            <person name="Futagami T."/>
            <person name="Toyoda A."/>
            <person name="Takaki Y."/>
            <person name="Nishi S."/>
            <person name="Hori S."/>
            <person name="Arai W."/>
            <person name="Tsubouchi T."/>
            <person name="Morono Y."/>
            <person name="Uchiyama I."/>
            <person name="Ito T."/>
            <person name="Fujiyama A."/>
            <person name="Inagaki F."/>
            <person name="Takami H."/>
        </authorList>
    </citation>
    <scope>NUCLEOTIDE SEQUENCE</scope>
    <source>
        <strain evidence="6">Expedition CK06-06</strain>
    </source>
</reference>
<dbReference type="EMBL" id="BARU01014002">
    <property type="protein sequence ID" value="GAH43183.1"/>
    <property type="molecule type" value="Genomic_DNA"/>
</dbReference>
<evidence type="ECO:0000313" key="6">
    <source>
        <dbReference type="EMBL" id="GAH43183.1"/>
    </source>
</evidence>
<dbReference type="GO" id="GO:0140359">
    <property type="term" value="F:ABC-type transporter activity"/>
    <property type="evidence" value="ECO:0007669"/>
    <property type="project" value="InterPro"/>
</dbReference>
<dbReference type="GO" id="GO:0016020">
    <property type="term" value="C:membrane"/>
    <property type="evidence" value="ECO:0007669"/>
    <property type="project" value="UniProtKB-SubCell"/>
</dbReference>
<organism evidence="6">
    <name type="scientific">marine sediment metagenome</name>
    <dbReference type="NCBI Taxonomy" id="412755"/>
    <lineage>
        <taxon>unclassified sequences</taxon>
        <taxon>metagenomes</taxon>
        <taxon>ecological metagenomes</taxon>
    </lineage>
</organism>